<reference evidence="3" key="1">
    <citation type="submission" date="2017-02" db="UniProtKB">
        <authorList>
            <consortium name="WormBaseParasite"/>
        </authorList>
    </citation>
    <scope>IDENTIFICATION</scope>
</reference>
<keyword evidence="2" id="KW-1185">Reference proteome</keyword>
<name>A0A0M3JZ28_ANISI</name>
<reference evidence="1 2" key="2">
    <citation type="submission" date="2018-11" db="EMBL/GenBank/DDBJ databases">
        <authorList>
            <consortium name="Pathogen Informatics"/>
        </authorList>
    </citation>
    <scope>NUCLEOTIDE SEQUENCE [LARGE SCALE GENOMIC DNA]</scope>
</reference>
<dbReference type="WBParaSite" id="ASIM_0001373101-mRNA-1">
    <property type="protein sequence ID" value="ASIM_0001373101-mRNA-1"/>
    <property type="gene ID" value="ASIM_0001373101"/>
</dbReference>
<dbReference type="Proteomes" id="UP000267096">
    <property type="component" value="Unassembled WGS sequence"/>
</dbReference>
<dbReference type="AlphaFoldDB" id="A0A0M3JZ28"/>
<protein>
    <submittedName>
        <fullName evidence="1 3">Uncharacterized protein</fullName>
    </submittedName>
</protein>
<evidence type="ECO:0000313" key="2">
    <source>
        <dbReference type="Proteomes" id="UP000267096"/>
    </source>
</evidence>
<sequence length="88" mass="9869">MPLIDIYQHFVLTVSSNWSSIVGCRKRAMRTCSVANEVRPPSGCSTAEPIRKKAILGVYQPKLKERLIGWWSSMKPVGYELSLKKACA</sequence>
<proteinExistence type="predicted"/>
<organism evidence="3">
    <name type="scientific">Anisakis simplex</name>
    <name type="common">Herring worm</name>
    <dbReference type="NCBI Taxonomy" id="6269"/>
    <lineage>
        <taxon>Eukaryota</taxon>
        <taxon>Metazoa</taxon>
        <taxon>Ecdysozoa</taxon>
        <taxon>Nematoda</taxon>
        <taxon>Chromadorea</taxon>
        <taxon>Rhabditida</taxon>
        <taxon>Spirurina</taxon>
        <taxon>Ascaridomorpha</taxon>
        <taxon>Ascaridoidea</taxon>
        <taxon>Anisakidae</taxon>
        <taxon>Anisakis</taxon>
        <taxon>Anisakis simplex complex</taxon>
    </lineage>
</organism>
<gene>
    <name evidence="1" type="ORF">ASIM_LOCUS13159</name>
</gene>
<dbReference type="EMBL" id="UYRR01031327">
    <property type="protein sequence ID" value="VDK49071.1"/>
    <property type="molecule type" value="Genomic_DNA"/>
</dbReference>
<evidence type="ECO:0000313" key="1">
    <source>
        <dbReference type="EMBL" id="VDK49071.1"/>
    </source>
</evidence>
<accession>A0A0M3JZ28</accession>
<evidence type="ECO:0000313" key="3">
    <source>
        <dbReference type="WBParaSite" id="ASIM_0001373101-mRNA-1"/>
    </source>
</evidence>